<keyword evidence="3" id="KW-1185">Reference proteome</keyword>
<keyword evidence="1" id="KW-0175">Coiled coil</keyword>
<dbReference type="Proteomes" id="UP001153678">
    <property type="component" value="Unassembled WGS sequence"/>
</dbReference>
<dbReference type="AlphaFoldDB" id="A0A9W4X783"/>
<protein>
    <submittedName>
        <fullName evidence="2">13252_t:CDS:1</fullName>
    </submittedName>
</protein>
<evidence type="ECO:0000313" key="3">
    <source>
        <dbReference type="Proteomes" id="UP001153678"/>
    </source>
</evidence>
<reference evidence="2" key="1">
    <citation type="submission" date="2022-08" db="EMBL/GenBank/DDBJ databases">
        <authorList>
            <person name="Kallberg Y."/>
            <person name="Tangrot J."/>
            <person name="Rosling A."/>
        </authorList>
    </citation>
    <scope>NUCLEOTIDE SEQUENCE</scope>
    <source>
        <strain evidence="2">Wild A</strain>
    </source>
</reference>
<organism evidence="2 3">
    <name type="scientific">Funneliformis geosporum</name>
    <dbReference type="NCBI Taxonomy" id="1117311"/>
    <lineage>
        <taxon>Eukaryota</taxon>
        <taxon>Fungi</taxon>
        <taxon>Fungi incertae sedis</taxon>
        <taxon>Mucoromycota</taxon>
        <taxon>Glomeromycotina</taxon>
        <taxon>Glomeromycetes</taxon>
        <taxon>Glomerales</taxon>
        <taxon>Glomeraceae</taxon>
        <taxon>Funneliformis</taxon>
    </lineage>
</organism>
<feature type="non-terminal residue" evidence="2">
    <location>
        <position position="189"/>
    </location>
</feature>
<proteinExistence type="predicted"/>
<sequence>KQREQIKSLNQELDETIDQASQEINQGDTEISQLRTKESLERELKLARINRPTLPTTTNNYETKLDYFQTALYALFIYLYYQKQNPLANFTNTGSATPQEIQAVKKVNQIFADFCKNEIGGQDINEIRTKLNGRTLTEILEENEDYETKTDELTRKKEEKKELQTKVKNKAKLLDEEQLEAKKSEAKIT</sequence>
<feature type="coiled-coil region" evidence="1">
    <location>
        <begin position="136"/>
        <end position="187"/>
    </location>
</feature>
<gene>
    <name evidence="2" type="ORF">FWILDA_LOCUS19326</name>
</gene>
<comment type="caution">
    <text evidence="2">The sequence shown here is derived from an EMBL/GenBank/DDBJ whole genome shotgun (WGS) entry which is preliminary data.</text>
</comment>
<feature type="non-terminal residue" evidence="2">
    <location>
        <position position="1"/>
    </location>
</feature>
<evidence type="ECO:0000313" key="2">
    <source>
        <dbReference type="EMBL" id="CAI2199947.1"/>
    </source>
</evidence>
<feature type="coiled-coil region" evidence="1">
    <location>
        <begin position="3"/>
        <end position="37"/>
    </location>
</feature>
<dbReference type="EMBL" id="CAMKVN010022831">
    <property type="protein sequence ID" value="CAI2199947.1"/>
    <property type="molecule type" value="Genomic_DNA"/>
</dbReference>
<evidence type="ECO:0000256" key="1">
    <source>
        <dbReference type="SAM" id="Coils"/>
    </source>
</evidence>
<name>A0A9W4X783_9GLOM</name>
<accession>A0A9W4X783</accession>